<comment type="subcellular location">
    <subcellularLocation>
        <location evidence="1">Membrane</location>
        <topology evidence="1">Multi-pass membrane protein</topology>
    </subcellularLocation>
</comment>
<feature type="transmembrane region" description="Helical" evidence="5">
    <location>
        <begin position="223"/>
        <end position="244"/>
    </location>
</feature>
<dbReference type="Pfam" id="PF01040">
    <property type="entry name" value="UbiA"/>
    <property type="match status" value="1"/>
</dbReference>
<evidence type="ECO:0000256" key="5">
    <source>
        <dbReference type="SAM" id="Phobius"/>
    </source>
</evidence>
<dbReference type="EMBL" id="CP101497">
    <property type="protein sequence ID" value="UTT61998.1"/>
    <property type="molecule type" value="Genomic_DNA"/>
</dbReference>
<feature type="transmembrane region" description="Helical" evidence="5">
    <location>
        <begin position="127"/>
        <end position="149"/>
    </location>
</feature>
<evidence type="ECO:0000256" key="4">
    <source>
        <dbReference type="ARBA" id="ARBA00023136"/>
    </source>
</evidence>
<feature type="transmembrane region" description="Helical" evidence="5">
    <location>
        <begin position="251"/>
        <end position="275"/>
    </location>
</feature>
<proteinExistence type="predicted"/>
<dbReference type="Gene3D" id="1.10.357.140">
    <property type="entry name" value="UbiA prenyltransferase"/>
    <property type="match status" value="1"/>
</dbReference>
<reference evidence="6" key="1">
    <citation type="submission" date="2022-07" db="EMBL/GenBank/DDBJ databases">
        <title>Taxonomic analysis of Microcella humidisoli nov. sp., isolated from riverside soil.</title>
        <authorList>
            <person name="Molina K.M."/>
            <person name="Kim S.B."/>
        </authorList>
    </citation>
    <scope>NUCLEOTIDE SEQUENCE</scope>
    <source>
        <strain evidence="6">MMS21-STM10</strain>
    </source>
</reference>
<feature type="transmembrane region" description="Helical" evidence="5">
    <location>
        <begin position="87"/>
        <end position="115"/>
    </location>
</feature>
<organism evidence="6 7">
    <name type="scientific">Microcella humidisoli</name>
    <dbReference type="NCBI Taxonomy" id="2963406"/>
    <lineage>
        <taxon>Bacteria</taxon>
        <taxon>Bacillati</taxon>
        <taxon>Actinomycetota</taxon>
        <taxon>Actinomycetes</taxon>
        <taxon>Micrococcales</taxon>
        <taxon>Microbacteriaceae</taxon>
        <taxon>Microcella</taxon>
    </lineage>
</organism>
<name>A0ABY5FV96_9MICO</name>
<evidence type="ECO:0000256" key="3">
    <source>
        <dbReference type="ARBA" id="ARBA00022989"/>
    </source>
</evidence>
<evidence type="ECO:0000313" key="7">
    <source>
        <dbReference type="Proteomes" id="UP001060039"/>
    </source>
</evidence>
<dbReference type="InterPro" id="IPR044878">
    <property type="entry name" value="UbiA_sf"/>
</dbReference>
<keyword evidence="2 5" id="KW-0812">Transmembrane</keyword>
<protein>
    <submittedName>
        <fullName evidence="6">UbiA family prenyltransferase</fullName>
    </submittedName>
</protein>
<keyword evidence="3 5" id="KW-1133">Transmembrane helix</keyword>
<keyword evidence="7" id="KW-1185">Reference proteome</keyword>
<sequence>MTAGVRAIVSAAHAGPTVLVTLVTVLLAAVSGLGPGRIALLGAMMLANQLSIGWSNDAIDAARDRDAARADKPVVRGEVSARTLMTLALSAAAAAVLVSLAFGLWLVLVHLVALGSGWAYNAGLKRTVLATACYVVAFALLPMLVTLAREEPRPAAWWAIAMGGMLGLAAHFANVLPDLEADERHGIRALPHRLGARAAGAVALAALAAAGVLGVLGPGAATPVTAVGAAATVLLLVAGLVVLARSPGSRALFRIIMLAALAAVLTLAGAAGALVA</sequence>
<accession>A0ABY5FV96</accession>
<feature type="transmembrane region" description="Helical" evidence="5">
    <location>
        <begin position="7"/>
        <end position="30"/>
    </location>
</feature>
<keyword evidence="4 5" id="KW-0472">Membrane</keyword>
<feature type="transmembrane region" description="Helical" evidence="5">
    <location>
        <begin position="155"/>
        <end position="177"/>
    </location>
</feature>
<evidence type="ECO:0000313" key="6">
    <source>
        <dbReference type="EMBL" id="UTT61998.1"/>
    </source>
</evidence>
<evidence type="ECO:0000256" key="2">
    <source>
        <dbReference type="ARBA" id="ARBA00022692"/>
    </source>
</evidence>
<evidence type="ECO:0000256" key="1">
    <source>
        <dbReference type="ARBA" id="ARBA00004141"/>
    </source>
</evidence>
<dbReference type="InterPro" id="IPR000537">
    <property type="entry name" value="UbiA_prenyltransferase"/>
</dbReference>
<gene>
    <name evidence="6" type="ORF">NNL39_10005</name>
</gene>
<feature type="transmembrane region" description="Helical" evidence="5">
    <location>
        <begin position="198"/>
        <end position="217"/>
    </location>
</feature>
<dbReference type="Proteomes" id="UP001060039">
    <property type="component" value="Chromosome"/>
</dbReference>
<dbReference type="RefSeq" id="WP_255159139.1">
    <property type="nucleotide sequence ID" value="NZ_CP101497.1"/>
</dbReference>